<dbReference type="KEGG" id="azo:azo0249"/>
<proteinExistence type="predicted"/>
<keyword evidence="2" id="KW-1185">Reference proteome</keyword>
<accession>A1K211</accession>
<dbReference type="EMBL" id="AM406670">
    <property type="protein sequence ID" value="CAL92866.1"/>
    <property type="molecule type" value="Genomic_DNA"/>
</dbReference>
<name>A1K211_AZOSB</name>
<organism evidence="1 2">
    <name type="scientific">Azoarcus sp. (strain BH72)</name>
    <dbReference type="NCBI Taxonomy" id="418699"/>
    <lineage>
        <taxon>Bacteria</taxon>
        <taxon>Pseudomonadati</taxon>
        <taxon>Pseudomonadota</taxon>
        <taxon>Betaproteobacteria</taxon>
        <taxon>Rhodocyclales</taxon>
        <taxon>Zoogloeaceae</taxon>
        <taxon>Azoarcus</taxon>
    </lineage>
</organism>
<dbReference type="HOGENOM" id="CLU_3076341_0_0_4"/>
<dbReference type="AlphaFoldDB" id="A1K211"/>
<evidence type="ECO:0000313" key="1">
    <source>
        <dbReference type="EMBL" id="CAL92866.1"/>
    </source>
</evidence>
<gene>
    <name evidence="1" type="ordered locus">azo0249</name>
</gene>
<protein>
    <submittedName>
        <fullName evidence="1">Uncharacterized protein</fullName>
    </submittedName>
</protein>
<reference evidence="1 2" key="1">
    <citation type="journal article" date="2006" name="Nat. Biotechnol.">
        <title>Complete genome of the mutualistic, N2-fixing grass endophyte Azoarcus sp. strain BH72.</title>
        <authorList>
            <person name="Krause A."/>
            <person name="Ramakumar A."/>
            <person name="Bartels D."/>
            <person name="Battistoni F."/>
            <person name="Bekel T."/>
            <person name="Boch J."/>
            <person name="Boehm M."/>
            <person name="Friedrich F."/>
            <person name="Hurek T."/>
            <person name="Krause L."/>
            <person name="Linke B."/>
            <person name="McHardy A.C."/>
            <person name="Sarkar A."/>
            <person name="Schneiker S."/>
            <person name="Syed A.A."/>
            <person name="Thauer R."/>
            <person name="Vorhoelter F.-J."/>
            <person name="Weidner S."/>
            <person name="Puehler A."/>
            <person name="Reinhold-Hurek B."/>
            <person name="Kaiser O."/>
            <person name="Goesmann A."/>
        </authorList>
    </citation>
    <scope>NUCLEOTIDE SEQUENCE [LARGE SCALE GENOMIC DNA]</scope>
    <source>
        <strain evidence="1 2">BH72</strain>
    </source>
</reference>
<dbReference type="Proteomes" id="UP000002588">
    <property type="component" value="Chromosome"/>
</dbReference>
<sequence length="52" mass="5927">MRCAPARLLPQRLLPGRRIVLNIPARDRRALSLLPSSALSRAVPREPVRRPY</sequence>
<evidence type="ECO:0000313" key="2">
    <source>
        <dbReference type="Proteomes" id="UP000002588"/>
    </source>
</evidence>